<protein>
    <submittedName>
        <fullName evidence="3">EpsI family protein</fullName>
    </submittedName>
</protein>
<feature type="signal peptide" evidence="1">
    <location>
        <begin position="1"/>
        <end position="28"/>
    </location>
</feature>
<dbReference type="Proteomes" id="UP000481327">
    <property type="component" value="Unassembled WGS sequence"/>
</dbReference>
<organism evidence="3 4">
    <name type="scientific">Sandarakinorhabdus fusca</name>
    <dbReference type="NCBI Taxonomy" id="1439888"/>
    <lineage>
        <taxon>Bacteria</taxon>
        <taxon>Pseudomonadati</taxon>
        <taxon>Pseudomonadota</taxon>
        <taxon>Alphaproteobacteria</taxon>
        <taxon>Sphingomonadales</taxon>
        <taxon>Sphingosinicellaceae</taxon>
        <taxon>Sandarakinorhabdus</taxon>
    </lineage>
</organism>
<evidence type="ECO:0000259" key="2">
    <source>
        <dbReference type="Pfam" id="PF11984"/>
    </source>
</evidence>
<keyword evidence="4" id="KW-1185">Reference proteome</keyword>
<dbReference type="InterPro" id="IPR014263">
    <property type="entry name" value="Methanolan_biosynth_EpsI"/>
</dbReference>
<keyword evidence="1" id="KW-0732">Signal</keyword>
<sequence>MTEFGPALSRRALVVGAAMASTAAVAYAAVPRRSGNRLVKHRLEDLIAPQIADWRWVSNKGVVTTTETSDNDGYDQQLMRVYAAPDLPRIMLLIAYGSTQGGSLQLHRPETCYPGQGFRLADFRDLDLALGVPAVPVQARAFTARRDDRIERLLYWTRVAAAFPRNTAEEYRAILASVVTGTVPDGILVRVSTLGDTDATADQALARFAGAMVTAAPPLARALLVGGAPTGQRG</sequence>
<dbReference type="OrthoDB" id="8208147at2"/>
<accession>A0A7C9KX69</accession>
<gene>
    <name evidence="3" type="primary">epsI</name>
    <name evidence="3" type="ORF">F3168_08190</name>
</gene>
<feature type="domain" description="Methanolan biosynthesis EpsI" evidence="2">
    <location>
        <begin position="14"/>
        <end position="217"/>
    </location>
</feature>
<proteinExistence type="predicted"/>
<evidence type="ECO:0000313" key="4">
    <source>
        <dbReference type="Proteomes" id="UP000481327"/>
    </source>
</evidence>
<dbReference type="Pfam" id="PF11984">
    <property type="entry name" value="DUF3485"/>
    <property type="match status" value="1"/>
</dbReference>
<dbReference type="AlphaFoldDB" id="A0A7C9KX69"/>
<evidence type="ECO:0000256" key="1">
    <source>
        <dbReference type="SAM" id="SignalP"/>
    </source>
</evidence>
<dbReference type="EMBL" id="WIOL01000002">
    <property type="protein sequence ID" value="MQT17242.1"/>
    <property type="molecule type" value="Genomic_DNA"/>
</dbReference>
<dbReference type="RefSeq" id="WP_152577645.1">
    <property type="nucleotide sequence ID" value="NZ_JAATJI010000001.1"/>
</dbReference>
<name>A0A7C9KX69_9SPHN</name>
<feature type="chain" id="PRO_5028883806" evidence="1">
    <location>
        <begin position="29"/>
        <end position="234"/>
    </location>
</feature>
<evidence type="ECO:0000313" key="3">
    <source>
        <dbReference type="EMBL" id="MQT17242.1"/>
    </source>
</evidence>
<reference evidence="3 4" key="1">
    <citation type="submission" date="2019-09" db="EMBL/GenBank/DDBJ databases">
        <title>Polymorphobacter sp. isolated from a lake in China.</title>
        <authorList>
            <person name="Liu Z."/>
        </authorList>
    </citation>
    <scope>NUCLEOTIDE SEQUENCE [LARGE SCALE GENOMIC DNA]</scope>
    <source>
        <strain evidence="3 4">D40P</strain>
    </source>
</reference>
<dbReference type="NCBIfam" id="TIGR02914">
    <property type="entry name" value="EpsI_fam"/>
    <property type="match status" value="1"/>
</dbReference>
<comment type="caution">
    <text evidence="3">The sequence shown here is derived from an EMBL/GenBank/DDBJ whole genome shotgun (WGS) entry which is preliminary data.</text>
</comment>